<evidence type="ECO:0000313" key="2">
    <source>
        <dbReference type="EMBL" id="KAK8770226.1"/>
    </source>
</evidence>
<dbReference type="Proteomes" id="UP001321473">
    <property type="component" value="Unassembled WGS sequence"/>
</dbReference>
<reference evidence="2 3" key="1">
    <citation type="journal article" date="2023" name="Arcadia Sci">
        <title>De novo assembly of a long-read Amblyomma americanum tick genome.</title>
        <authorList>
            <person name="Chou S."/>
            <person name="Poskanzer K.E."/>
            <person name="Rollins M."/>
            <person name="Thuy-Boun P.S."/>
        </authorList>
    </citation>
    <scope>NUCLEOTIDE SEQUENCE [LARGE SCALE GENOMIC DNA]</scope>
    <source>
        <strain evidence="2">F_SG_1</strain>
        <tissue evidence="2">Salivary glands</tissue>
    </source>
</reference>
<feature type="region of interest" description="Disordered" evidence="1">
    <location>
        <begin position="58"/>
        <end position="81"/>
    </location>
</feature>
<dbReference type="EMBL" id="JARKHS020021458">
    <property type="protein sequence ID" value="KAK8770226.1"/>
    <property type="molecule type" value="Genomic_DNA"/>
</dbReference>
<proteinExistence type="predicted"/>
<evidence type="ECO:0000313" key="3">
    <source>
        <dbReference type="Proteomes" id="UP001321473"/>
    </source>
</evidence>
<feature type="region of interest" description="Disordered" evidence="1">
    <location>
        <begin position="1"/>
        <end position="34"/>
    </location>
</feature>
<feature type="compositionally biased region" description="Low complexity" evidence="1">
    <location>
        <begin position="12"/>
        <end position="34"/>
    </location>
</feature>
<organism evidence="2 3">
    <name type="scientific">Amblyomma americanum</name>
    <name type="common">Lone star tick</name>
    <dbReference type="NCBI Taxonomy" id="6943"/>
    <lineage>
        <taxon>Eukaryota</taxon>
        <taxon>Metazoa</taxon>
        <taxon>Ecdysozoa</taxon>
        <taxon>Arthropoda</taxon>
        <taxon>Chelicerata</taxon>
        <taxon>Arachnida</taxon>
        <taxon>Acari</taxon>
        <taxon>Parasitiformes</taxon>
        <taxon>Ixodida</taxon>
        <taxon>Ixodoidea</taxon>
        <taxon>Ixodidae</taxon>
        <taxon>Amblyomminae</taxon>
        <taxon>Amblyomma</taxon>
    </lineage>
</organism>
<evidence type="ECO:0000256" key="1">
    <source>
        <dbReference type="SAM" id="MobiDB-lite"/>
    </source>
</evidence>
<keyword evidence="3" id="KW-1185">Reference proteome</keyword>
<protein>
    <submittedName>
        <fullName evidence="2">Uncharacterized protein</fullName>
    </submittedName>
</protein>
<gene>
    <name evidence="2" type="ORF">V5799_013310</name>
</gene>
<sequence>MLTTSTGLRVPASSSSWSSASASSGSSPSSLDAWASAGTKHFCCRAPHHYLRRLLQPAGQHSQDCRISAAARERSAYQQEP</sequence>
<dbReference type="AlphaFoldDB" id="A0AAQ4E6A4"/>
<comment type="caution">
    <text evidence="2">The sequence shown here is derived from an EMBL/GenBank/DDBJ whole genome shotgun (WGS) entry which is preliminary data.</text>
</comment>
<accession>A0AAQ4E6A4</accession>
<name>A0AAQ4E6A4_AMBAM</name>